<evidence type="ECO:0000256" key="7">
    <source>
        <dbReference type="ARBA" id="ARBA00022741"/>
    </source>
</evidence>
<evidence type="ECO:0000256" key="5">
    <source>
        <dbReference type="ARBA" id="ARBA00022490"/>
    </source>
</evidence>
<dbReference type="PRINTS" id="PR00981">
    <property type="entry name" value="TRNASYNTHSER"/>
</dbReference>
<evidence type="ECO:0000256" key="10">
    <source>
        <dbReference type="ARBA" id="ARBA00023146"/>
    </source>
</evidence>
<evidence type="ECO:0000256" key="9">
    <source>
        <dbReference type="ARBA" id="ARBA00022917"/>
    </source>
</evidence>
<feature type="binding site" evidence="15">
    <location>
        <position position="296"/>
    </location>
    <ligand>
        <name>L-serine</name>
        <dbReference type="ChEBI" id="CHEBI:33384"/>
    </ligand>
</feature>
<dbReference type="GO" id="GO:0004828">
    <property type="term" value="F:serine-tRNA ligase activity"/>
    <property type="evidence" value="ECO:0007669"/>
    <property type="project" value="UniProtKB-UniRule"/>
</dbReference>
<sequence>MVDIQYIRENVDQMKKNILLRGMDPSVVSVDKLVRLDEERRNLIALVDDLRAQRNEISAAISGPQDKEKIEAATEIKSQLQEKEKELESIQEAYQALLWLMPNQIHPDVPEGKDENENVPGRTWGEIPSFDFEVKDHVELGEALDLIDIKSAAKVSGARFGYIKNELALMQFGIVQMVFKTVTNREIISELAHKVGNKYDTPFVPVVPPVLMRPNVMDRMGRLQPIEDRFVLEKDDFVLVGSAEHTLGPIHMDEIIAQETLPIRYIGYSTAFRQEAGSYGKDTRGILRVHQFDKLEFETFSLPDDGEAEQDLLVALQEYFLQQLEIPYQMVQICTGDMGKPDYRQIDLESWIPAQNSYRETHTSDYMTDFQARRLDIRYQSPDGEKGFVHMNDATAVAVGRVLIAIMENYQQADGSIKVPTVLIPYVGKDTISPKD</sequence>
<evidence type="ECO:0000256" key="17">
    <source>
        <dbReference type="SAM" id="Coils"/>
    </source>
</evidence>
<dbReference type="Gene3D" id="3.30.930.10">
    <property type="entry name" value="Bira Bifunctional Protein, Domain 2"/>
    <property type="match status" value="1"/>
</dbReference>
<comment type="pathway">
    <text evidence="2">Aminoacyl-tRNA biosynthesis; selenocysteinyl-tRNA(Sec) biosynthesis; L-seryl-tRNA(Sec) from L-serine and tRNA(Sec): step 1/1.</text>
</comment>
<feature type="binding site" evidence="15">
    <location>
        <position position="273"/>
    </location>
    <ligand>
        <name>L-serine</name>
        <dbReference type="ChEBI" id="CHEBI:33384"/>
    </ligand>
</feature>
<comment type="caution">
    <text evidence="19">The sequence shown here is derived from an EMBL/GenBank/DDBJ whole genome shotgun (WGS) entry which is preliminary data.</text>
</comment>
<evidence type="ECO:0000256" key="12">
    <source>
        <dbReference type="ARBA" id="ARBA00047929"/>
    </source>
</evidence>
<evidence type="ECO:0000256" key="4">
    <source>
        <dbReference type="ARBA" id="ARBA00012840"/>
    </source>
</evidence>
<dbReference type="InterPro" id="IPR045864">
    <property type="entry name" value="aa-tRNA-synth_II/BPL/LPL"/>
</dbReference>
<feature type="binding site" evidence="16">
    <location>
        <begin position="289"/>
        <end position="292"/>
    </location>
    <ligand>
        <name>ATP</name>
        <dbReference type="ChEBI" id="CHEBI:30616"/>
    </ligand>
</feature>
<evidence type="ECO:0000256" key="14">
    <source>
        <dbReference type="NCBIfam" id="TIGR00414"/>
    </source>
</evidence>
<evidence type="ECO:0000256" key="6">
    <source>
        <dbReference type="ARBA" id="ARBA00022598"/>
    </source>
</evidence>
<accession>A0A955RQC8</accession>
<evidence type="ECO:0000256" key="1">
    <source>
        <dbReference type="ARBA" id="ARBA00004496"/>
    </source>
</evidence>
<comment type="catalytic activity">
    <reaction evidence="13">
        <text>tRNA(Ser) + L-serine + ATP = L-seryl-tRNA(Ser) + AMP + diphosphate + H(+)</text>
        <dbReference type="Rhea" id="RHEA:12292"/>
        <dbReference type="Rhea" id="RHEA-COMP:9669"/>
        <dbReference type="Rhea" id="RHEA-COMP:9703"/>
        <dbReference type="ChEBI" id="CHEBI:15378"/>
        <dbReference type="ChEBI" id="CHEBI:30616"/>
        <dbReference type="ChEBI" id="CHEBI:33019"/>
        <dbReference type="ChEBI" id="CHEBI:33384"/>
        <dbReference type="ChEBI" id="CHEBI:78442"/>
        <dbReference type="ChEBI" id="CHEBI:78533"/>
        <dbReference type="ChEBI" id="CHEBI:456215"/>
        <dbReference type="EC" id="6.1.1.11"/>
    </reaction>
</comment>
<evidence type="ECO:0000256" key="11">
    <source>
        <dbReference type="ARBA" id="ARBA00039158"/>
    </source>
</evidence>
<evidence type="ECO:0000256" key="15">
    <source>
        <dbReference type="PIRSR" id="PIRSR001529-1"/>
    </source>
</evidence>
<dbReference type="InterPro" id="IPR042103">
    <property type="entry name" value="SerRS_1_N_sf"/>
</dbReference>
<dbReference type="GO" id="GO:0006434">
    <property type="term" value="P:seryl-tRNA aminoacylation"/>
    <property type="evidence" value="ECO:0007669"/>
    <property type="project" value="UniProtKB-UniRule"/>
</dbReference>
<dbReference type="InterPro" id="IPR002314">
    <property type="entry name" value="aa-tRNA-synt_IIb"/>
</dbReference>
<name>A0A955RQC8_UNCKA</name>
<proteinExistence type="inferred from homology"/>
<evidence type="ECO:0000313" key="20">
    <source>
        <dbReference type="Proteomes" id="UP000701698"/>
    </source>
</evidence>
<dbReference type="InterPro" id="IPR002317">
    <property type="entry name" value="Ser-tRNA-ligase_type_1"/>
</dbReference>
<comment type="similarity">
    <text evidence="3">Belongs to the class-II aminoacyl-tRNA synthetase family. Type-1 seryl-tRNA synthetase subfamily.</text>
</comment>
<protein>
    <recommendedName>
        <fullName evidence="11 14">Serine--tRNA ligase</fullName>
        <ecNumber evidence="4 14">6.1.1.11</ecNumber>
    </recommendedName>
</protein>
<feature type="binding site" evidence="16">
    <location>
        <begin position="273"/>
        <end position="275"/>
    </location>
    <ligand>
        <name>ATP</name>
        <dbReference type="ChEBI" id="CHEBI:30616"/>
    </ligand>
</feature>
<evidence type="ECO:0000256" key="16">
    <source>
        <dbReference type="PIRSR" id="PIRSR001529-2"/>
    </source>
</evidence>
<evidence type="ECO:0000256" key="8">
    <source>
        <dbReference type="ARBA" id="ARBA00022840"/>
    </source>
</evidence>
<dbReference type="SUPFAM" id="SSF46589">
    <property type="entry name" value="tRNA-binding arm"/>
    <property type="match status" value="1"/>
</dbReference>
<keyword evidence="17" id="KW-0175">Coiled coil</keyword>
<dbReference type="GO" id="GO:0005737">
    <property type="term" value="C:cytoplasm"/>
    <property type="evidence" value="ECO:0007669"/>
    <property type="project" value="UniProtKB-SubCell"/>
</dbReference>
<dbReference type="InterPro" id="IPR010978">
    <property type="entry name" value="tRNA-bd_arm"/>
</dbReference>
<feature type="domain" description="Aminoacyl-transfer RNA synthetases class-II family profile" evidence="18">
    <location>
        <begin position="185"/>
        <end position="420"/>
    </location>
</feature>
<reference evidence="19" key="1">
    <citation type="submission" date="2020-04" db="EMBL/GenBank/DDBJ databases">
        <authorList>
            <person name="Zhang T."/>
        </authorList>
    </citation>
    <scope>NUCLEOTIDE SEQUENCE</scope>
    <source>
        <strain evidence="19">HKST-UBA01</strain>
    </source>
</reference>
<keyword evidence="8 16" id="KW-0067">ATP-binding</keyword>
<dbReference type="InterPro" id="IPR015866">
    <property type="entry name" value="Ser-tRNA-synth_1_N"/>
</dbReference>
<dbReference type="SUPFAM" id="SSF55681">
    <property type="entry name" value="Class II aaRS and biotin synthetases"/>
    <property type="match status" value="1"/>
</dbReference>
<dbReference type="Pfam" id="PF00587">
    <property type="entry name" value="tRNA-synt_2b"/>
    <property type="match status" value="1"/>
</dbReference>
<keyword evidence="6 19" id="KW-0436">Ligase</keyword>
<evidence type="ECO:0000313" key="19">
    <source>
        <dbReference type="EMBL" id="MCA9390342.1"/>
    </source>
</evidence>
<comment type="subcellular location">
    <subcellularLocation>
        <location evidence="1">Cytoplasm</location>
    </subcellularLocation>
</comment>
<dbReference type="Proteomes" id="UP000701698">
    <property type="component" value="Unassembled WGS sequence"/>
</dbReference>
<evidence type="ECO:0000256" key="3">
    <source>
        <dbReference type="ARBA" id="ARBA00010728"/>
    </source>
</evidence>
<keyword evidence="7" id="KW-0547">Nucleotide-binding</keyword>
<dbReference type="PANTHER" id="PTHR43697:SF1">
    <property type="entry name" value="SERINE--TRNA LIGASE"/>
    <property type="match status" value="1"/>
</dbReference>
<dbReference type="EMBL" id="JAGQKX010000072">
    <property type="protein sequence ID" value="MCA9390342.1"/>
    <property type="molecule type" value="Genomic_DNA"/>
</dbReference>
<reference evidence="19" key="2">
    <citation type="journal article" date="2021" name="Microbiome">
        <title>Successional dynamics and alternative stable states in a saline activated sludge microbial community over 9 years.</title>
        <authorList>
            <person name="Wang Y."/>
            <person name="Ye J."/>
            <person name="Ju F."/>
            <person name="Liu L."/>
            <person name="Boyd J.A."/>
            <person name="Deng Y."/>
            <person name="Parks D.H."/>
            <person name="Jiang X."/>
            <person name="Yin X."/>
            <person name="Woodcroft B.J."/>
            <person name="Tyson G.W."/>
            <person name="Hugenholtz P."/>
            <person name="Polz M.F."/>
            <person name="Zhang T."/>
        </authorList>
    </citation>
    <scope>NUCLEOTIDE SEQUENCE</scope>
    <source>
        <strain evidence="19">HKST-UBA01</strain>
    </source>
</reference>
<dbReference type="PROSITE" id="PS50862">
    <property type="entry name" value="AA_TRNA_LIGASE_II"/>
    <property type="match status" value="1"/>
</dbReference>
<dbReference type="GO" id="GO:0005524">
    <property type="term" value="F:ATP binding"/>
    <property type="evidence" value="ECO:0007669"/>
    <property type="project" value="UniProtKB-KW"/>
</dbReference>
<dbReference type="Gene3D" id="1.10.287.40">
    <property type="entry name" value="Serine-tRNA synthetase, tRNA binding domain"/>
    <property type="match status" value="1"/>
</dbReference>
<dbReference type="NCBIfam" id="TIGR00414">
    <property type="entry name" value="serS"/>
    <property type="match status" value="1"/>
</dbReference>
<dbReference type="PANTHER" id="PTHR43697">
    <property type="entry name" value="SERYL-TRNA SYNTHETASE"/>
    <property type="match status" value="1"/>
</dbReference>
<evidence type="ECO:0000259" key="18">
    <source>
        <dbReference type="PROSITE" id="PS50862"/>
    </source>
</evidence>
<feature type="site" description="Important for serine binding" evidence="15">
    <location>
        <position position="395"/>
    </location>
</feature>
<keyword evidence="5" id="KW-0963">Cytoplasm</keyword>
<dbReference type="Pfam" id="PF02403">
    <property type="entry name" value="Seryl_tRNA_N"/>
    <property type="match status" value="1"/>
</dbReference>
<evidence type="ECO:0000256" key="13">
    <source>
        <dbReference type="ARBA" id="ARBA00048823"/>
    </source>
</evidence>
<comment type="catalytic activity">
    <reaction evidence="12">
        <text>tRNA(Sec) + L-serine + ATP = L-seryl-tRNA(Sec) + AMP + diphosphate + H(+)</text>
        <dbReference type="Rhea" id="RHEA:42580"/>
        <dbReference type="Rhea" id="RHEA-COMP:9742"/>
        <dbReference type="Rhea" id="RHEA-COMP:10128"/>
        <dbReference type="ChEBI" id="CHEBI:15378"/>
        <dbReference type="ChEBI" id="CHEBI:30616"/>
        <dbReference type="ChEBI" id="CHEBI:33019"/>
        <dbReference type="ChEBI" id="CHEBI:33384"/>
        <dbReference type="ChEBI" id="CHEBI:78442"/>
        <dbReference type="ChEBI" id="CHEBI:78533"/>
        <dbReference type="ChEBI" id="CHEBI:456215"/>
        <dbReference type="EC" id="6.1.1.11"/>
    </reaction>
</comment>
<keyword evidence="9" id="KW-0648">Protein biosynthesis</keyword>
<dbReference type="AlphaFoldDB" id="A0A955RQC8"/>
<organism evidence="19 20">
    <name type="scientific">candidate division WWE3 bacterium</name>
    <dbReference type="NCBI Taxonomy" id="2053526"/>
    <lineage>
        <taxon>Bacteria</taxon>
        <taxon>Katanobacteria</taxon>
    </lineage>
</organism>
<feature type="coiled-coil region" evidence="17">
    <location>
        <begin position="33"/>
        <end position="100"/>
    </location>
</feature>
<dbReference type="InterPro" id="IPR006195">
    <property type="entry name" value="aa-tRNA-synth_II"/>
</dbReference>
<dbReference type="EC" id="6.1.1.11" evidence="4 14"/>
<evidence type="ECO:0000256" key="2">
    <source>
        <dbReference type="ARBA" id="ARBA00005045"/>
    </source>
</evidence>
<keyword evidence="10" id="KW-0030">Aminoacyl-tRNA synthetase</keyword>
<gene>
    <name evidence="19" type="primary">serS</name>
    <name evidence="19" type="ORF">KC571_02955</name>
</gene>
<dbReference type="PIRSF" id="PIRSF001529">
    <property type="entry name" value="Ser-tRNA-synth_IIa"/>
    <property type="match status" value="1"/>
</dbReference>